<dbReference type="EMBL" id="OX597825">
    <property type="protein sequence ID" value="CAI9731093.1"/>
    <property type="molecule type" value="Genomic_DNA"/>
</dbReference>
<keyword evidence="2" id="KW-1185">Reference proteome</keyword>
<organism evidence="1 2">
    <name type="scientific">Octopus vulgaris</name>
    <name type="common">Common octopus</name>
    <dbReference type="NCBI Taxonomy" id="6645"/>
    <lineage>
        <taxon>Eukaryota</taxon>
        <taxon>Metazoa</taxon>
        <taxon>Spiralia</taxon>
        <taxon>Lophotrochozoa</taxon>
        <taxon>Mollusca</taxon>
        <taxon>Cephalopoda</taxon>
        <taxon>Coleoidea</taxon>
        <taxon>Octopodiformes</taxon>
        <taxon>Octopoda</taxon>
        <taxon>Incirrata</taxon>
        <taxon>Octopodidae</taxon>
        <taxon>Octopus</taxon>
    </lineage>
</organism>
<dbReference type="AlphaFoldDB" id="A0AA36FDV6"/>
<dbReference type="Proteomes" id="UP001162480">
    <property type="component" value="Chromosome 12"/>
</dbReference>
<name>A0AA36FDV6_OCTVU</name>
<protein>
    <submittedName>
        <fullName evidence="1">Uncharacterized protein</fullName>
    </submittedName>
</protein>
<reference evidence="1" key="1">
    <citation type="submission" date="2023-08" db="EMBL/GenBank/DDBJ databases">
        <authorList>
            <person name="Alioto T."/>
            <person name="Alioto T."/>
            <person name="Gomez Garrido J."/>
        </authorList>
    </citation>
    <scope>NUCLEOTIDE SEQUENCE</scope>
</reference>
<sequence>MVIPEDKYIPTAGNQTFNSPAAEKVEAVIPDANLEKVQLQRLLTLHKKCVLGKSPLETISYEKTKDFYEQQR</sequence>
<evidence type="ECO:0000313" key="1">
    <source>
        <dbReference type="EMBL" id="CAI9731093.1"/>
    </source>
</evidence>
<evidence type="ECO:0000313" key="2">
    <source>
        <dbReference type="Proteomes" id="UP001162480"/>
    </source>
</evidence>
<gene>
    <name evidence="1" type="ORF">OCTVUL_1B019919</name>
</gene>
<proteinExistence type="predicted"/>
<accession>A0AA36FDV6</accession>